<dbReference type="InterPro" id="IPR002213">
    <property type="entry name" value="UDP_glucos_trans"/>
</dbReference>
<dbReference type="GO" id="GO:0008194">
    <property type="term" value="F:UDP-glycosyltransferase activity"/>
    <property type="evidence" value="ECO:0000318"/>
    <property type="project" value="GO_Central"/>
</dbReference>
<reference evidence="6" key="1">
    <citation type="submission" date="2015-02" db="EMBL/GenBank/DDBJ databases">
        <title>Genome sequencing for Strongylocentrotus purpuratus.</title>
        <authorList>
            <person name="Murali S."/>
            <person name="Liu Y."/>
            <person name="Vee V."/>
            <person name="English A."/>
            <person name="Wang M."/>
            <person name="Skinner E."/>
            <person name="Han Y."/>
            <person name="Muzny D.M."/>
            <person name="Worley K.C."/>
            <person name="Gibbs R.A."/>
        </authorList>
    </citation>
    <scope>NUCLEOTIDE SEQUENCE</scope>
</reference>
<dbReference type="OrthoDB" id="5835829at2759"/>
<reference evidence="5" key="2">
    <citation type="submission" date="2021-01" db="UniProtKB">
        <authorList>
            <consortium name="EnsemblMetazoa"/>
        </authorList>
    </citation>
    <scope>IDENTIFICATION</scope>
</reference>
<keyword evidence="3" id="KW-0808">Transferase</keyword>
<evidence type="ECO:0000256" key="3">
    <source>
        <dbReference type="ARBA" id="ARBA00022679"/>
    </source>
</evidence>
<keyword evidence="6" id="KW-1185">Reference proteome</keyword>
<dbReference type="Pfam" id="PF00201">
    <property type="entry name" value="UDPGT"/>
    <property type="match status" value="1"/>
</dbReference>
<dbReference type="CDD" id="cd03784">
    <property type="entry name" value="GT1_Gtf-like"/>
    <property type="match status" value="1"/>
</dbReference>
<keyword evidence="4" id="KW-0472">Membrane</keyword>
<evidence type="ECO:0000256" key="2">
    <source>
        <dbReference type="ARBA" id="ARBA00022676"/>
    </source>
</evidence>
<comment type="similarity">
    <text evidence="1">Belongs to the UDP-glycosyltransferase family.</text>
</comment>
<evidence type="ECO:0000313" key="6">
    <source>
        <dbReference type="Proteomes" id="UP000007110"/>
    </source>
</evidence>
<dbReference type="FunFam" id="3.40.50.2000:FF:000818">
    <property type="entry name" value="Uncharacterized protein"/>
    <property type="match status" value="1"/>
</dbReference>
<dbReference type="KEGG" id="spu:100893231"/>
<accession>A0A7M7GRG5</accession>
<keyword evidence="4" id="KW-1133">Transmembrane helix</keyword>
<evidence type="ECO:0000313" key="5">
    <source>
        <dbReference type="EnsemblMetazoa" id="XP_003730771"/>
    </source>
</evidence>
<dbReference type="OMA" id="FEEMHRN"/>
<feature type="transmembrane region" description="Helical" evidence="4">
    <location>
        <begin position="494"/>
        <end position="514"/>
    </location>
</feature>
<proteinExistence type="inferred from homology"/>
<dbReference type="PANTHER" id="PTHR48043:SF145">
    <property type="entry name" value="FI06409P-RELATED"/>
    <property type="match status" value="1"/>
</dbReference>
<dbReference type="PANTHER" id="PTHR48043">
    <property type="entry name" value="EG:EG0003.4 PROTEIN-RELATED"/>
    <property type="match status" value="1"/>
</dbReference>
<evidence type="ECO:0000256" key="1">
    <source>
        <dbReference type="ARBA" id="ARBA00009995"/>
    </source>
</evidence>
<dbReference type="Gene3D" id="3.40.50.2000">
    <property type="entry name" value="Glycogen Phosphorylase B"/>
    <property type="match status" value="2"/>
</dbReference>
<dbReference type="InterPro" id="IPR050271">
    <property type="entry name" value="UDP-glycosyltransferase"/>
</dbReference>
<dbReference type="Proteomes" id="UP000007110">
    <property type="component" value="Unassembled WGS sequence"/>
</dbReference>
<dbReference type="FunFam" id="3.40.50.2000:FF:000050">
    <property type="entry name" value="UDP-glucuronosyltransferase"/>
    <property type="match status" value="1"/>
</dbReference>
<dbReference type="GeneID" id="100893231"/>
<keyword evidence="2" id="KW-0328">Glycosyltransferase</keyword>
<dbReference type="PROSITE" id="PS51257">
    <property type="entry name" value="PROKAR_LIPOPROTEIN"/>
    <property type="match status" value="1"/>
</dbReference>
<name>A0A7M7GRG5_STRPU</name>
<dbReference type="InParanoid" id="A0A7M7GRG5"/>
<dbReference type="AlphaFoldDB" id="A0A7M7GRG5"/>
<dbReference type="RefSeq" id="XP_003730771.1">
    <property type="nucleotide sequence ID" value="XM_003730723.3"/>
</dbReference>
<dbReference type="SUPFAM" id="SSF53756">
    <property type="entry name" value="UDP-Glycosyltransferase/glycogen phosphorylase"/>
    <property type="match status" value="1"/>
</dbReference>
<evidence type="ECO:0000256" key="4">
    <source>
        <dbReference type="SAM" id="Phobius"/>
    </source>
</evidence>
<dbReference type="EnsemblMetazoa" id="XM_003730723">
    <property type="protein sequence ID" value="XP_003730771"/>
    <property type="gene ID" value="LOC100893231"/>
</dbReference>
<sequence>MEVFRYFLERSILFLLSGLVAFAGCGDAANILMNAILGKGSHYYITEAIGEQLVNKGHNVTHLVSNAFYKQASSRPSADIFNYEVFETAVPSEVIYQLYANLSKVAFLSGLNSQNIEIESKPIWHRYLDCQAVLNNQELLERIRKANYSIIIYDMLWPCLPIISKMLDIPLVGIISFPNPCMETEIAGSNVNPSYVPCTGIGFTNKMTFVQRFVNTFLYAFVPWLTTDKYVWYNNLLHEHYSNDSVELLDVVRHTELFLANSDFVADYPCALGPNVVLVGGLTSKPPKKLPPSLEDFVMSSGDHGVIVCSFGSFLSSQDLFEANSKLSIFISAFARLPQNVIMQLGHEPPFPLPGNVKILPWLPQNDLLGHPKTKAFVFPGGNNGFYEAIYHGVPTVVMPLRGDQFDVAARVTSTGIGVVVDKLTVTEDSLQHAIHQVTSTDKFANKAKKLSSIFRDRPMPPAQRAAFWVDHVIKHGGQYLQSSVHDLSRMQHILLDVLTVMFIMFLVLGVLAYKCSSRVLWFLYRCVTRKHLKNS</sequence>
<keyword evidence="4" id="KW-0812">Transmembrane</keyword>
<organism evidence="5 6">
    <name type="scientific">Strongylocentrotus purpuratus</name>
    <name type="common">Purple sea urchin</name>
    <dbReference type="NCBI Taxonomy" id="7668"/>
    <lineage>
        <taxon>Eukaryota</taxon>
        <taxon>Metazoa</taxon>
        <taxon>Echinodermata</taxon>
        <taxon>Eleutherozoa</taxon>
        <taxon>Echinozoa</taxon>
        <taxon>Echinoidea</taxon>
        <taxon>Euechinoidea</taxon>
        <taxon>Echinacea</taxon>
        <taxon>Camarodonta</taxon>
        <taxon>Echinidea</taxon>
        <taxon>Strongylocentrotidae</taxon>
        <taxon>Strongylocentrotus</taxon>
    </lineage>
</organism>
<protein>
    <submittedName>
        <fullName evidence="5">Uncharacterized protein</fullName>
    </submittedName>
</protein>